<sequence length="77" mass="8451">MAPVCVPAYPADQVAAPVGASDLPAVLGFWISRSGIGGWKPASSRLLRICWYKPQRRSQYLLVSAHTRTFTMTPFSL</sequence>
<evidence type="ECO:0000313" key="1">
    <source>
        <dbReference type="EMBL" id="KAG1529809.1"/>
    </source>
</evidence>
<comment type="caution">
    <text evidence="1">The sequence shown here is derived from an EMBL/GenBank/DDBJ whole genome shotgun (WGS) entry which is preliminary data.</text>
</comment>
<proteinExistence type="predicted"/>
<accession>A0A9P6XPK6</accession>
<evidence type="ECO:0000313" key="2">
    <source>
        <dbReference type="Proteomes" id="UP000740926"/>
    </source>
</evidence>
<name>A0A9P6XPK6_9FUNG</name>
<dbReference type="EMBL" id="JAANIU010013968">
    <property type="protein sequence ID" value="KAG1529809.1"/>
    <property type="molecule type" value="Genomic_DNA"/>
</dbReference>
<dbReference type="Proteomes" id="UP000740926">
    <property type="component" value="Unassembled WGS sequence"/>
</dbReference>
<protein>
    <submittedName>
        <fullName evidence="1">Uncharacterized protein</fullName>
    </submittedName>
</protein>
<organism evidence="1 2">
    <name type="scientific">Rhizopus delemar</name>
    <dbReference type="NCBI Taxonomy" id="936053"/>
    <lineage>
        <taxon>Eukaryota</taxon>
        <taxon>Fungi</taxon>
        <taxon>Fungi incertae sedis</taxon>
        <taxon>Mucoromycota</taxon>
        <taxon>Mucoromycotina</taxon>
        <taxon>Mucoromycetes</taxon>
        <taxon>Mucorales</taxon>
        <taxon>Mucorineae</taxon>
        <taxon>Rhizopodaceae</taxon>
        <taxon>Rhizopus</taxon>
    </lineage>
</organism>
<reference evidence="1 2" key="1">
    <citation type="journal article" date="2020" name="Microb. Genom.">
        <title>Genetic diversity of clinical and environmental Mucorales isolates obtained from an investigation of mucormycosis cases among solid organ transplant recipients.</title>
        <authorList>
            <person name="Nguyen M.H."/>
            <person name="Kaul D."/>
            <person name="Muto C."/>
            <person name="Cheng S.J."/>
            <person name="Richter R.A."/>
            <person name="Bruno V.M."/>
            <person name="Liu G."/>
            <person name="Beyhan S."/>
            <person name="Sundermann A.J."/>
            <person name="Mounaud S."/>
            <person name="Pasculle A.W."/>
            <person name="Nierman W.C."/>
            <person name="Driscoll E."/>
            <person name="Cumbie R."/>
            <person name="Clancy C.J."/>
            <person name="Dupont C.L."/>
        </authorList>
    </citation>
    <scope>NUCLEOTIDE SEQUENCE [LARGE SCALE GENOMIC DNA]</scope>
    <source>
        <strain evidence="1 2">GL24</strain>
    </source>
</reference>
<gene>
    <name evidence="1" type="ORF">G6F50_017745</name>
</gene>
<keyword evidence="2" id="KW-1185">Reference proteome</keyword>
<dbReference type="AlphaFoldDB" id="A0A9P6XPK6"/>